<reference evidence="12" key="1">
    <citation type="submission" date="2025-08" db="UniProtKB">
        <authorList>
            <consortium name="RefSeq"/>
        </authorList>
    </citation>
    <scope>IDENTIFICATION</scope>
    <source>
        <tissue evidence="12">Gonads</tissue>
    </source>
</reference>
<evidence type="ECO:0000256" key="8">
    <source>
        <dbReference type="PIRSR" id="PIRSR000862-1"/>
    </source>
</evidence>
<dbReference type="OrthoDB" id="9974421at2759"/>
<dbReference type="Gene3D" id="3.40.50.1820">
    <property type="entry name" value="alpha/beta hydrolase"/>
    <property type="match status" value="1"/>
</dbReference>
<accession>A0A6J2Y5J0</accession>
<organism evidence="11 12">
    <name type="scientific">Sitophilus oryzae</name>
    <name type="common">Rice weevil</name>
    <name type="synonym">Curculio oryzae</name>
    <dbReference type="NCBI Taxonomy" id="7048"/>
    <lineage>
        <taxon>Eukaryota</taxon>
        <taxon>Metazoa</taxon>
        <taxon>Ecdysozoa</taxon>
        <taxon>Arthropoda</taxon>
        <taxon>Hexapoda</taxon>
        <taxon>Insecta</taxon>
        <taxon>Pterygota</taxon>
        <taxon>Neoptera</taxon>
        <taxon>Endopterygota</taxon>
        <taxon>Coleoptera</taxon>
        <taxon>Polyphaga</taxon>
        <taxon>Cucujiformia</taxon>
        <taxon>Curculionidae</taxon>
        <taxon>Dryophthorinae</taxon>
        <taxon>Sitophilus</taxon>
    </lineage>
</organism>
<name>A0A6J2Y5J0_SITOR</name>
<evidence type="ECO:0000259" key="10">
    <source>
        <dbReference type="Pfam" id="PF04083"/>
    </source>
</evidence>
<dbReference type="SUPFAM" id="SSF53474">
    <property type="entry name" value="alpha/beta-Hydrolases"/>
    <property type="match status" value="1"/>
</dbReference>
<evidence type="ECO:0000256" key="3">
    <source>
        <dbReference type="ARBA" id="ARBA00022801"/>
    </source>
</evidence>
<dbReference type="GeneID" id="115884143"/>
<evidence type="ECO:0000256" key="1">
    <source>
        <dbReference type="ARBA" id="ARBA00010701"/>
    </source>
</evidence>
<evidence type="ECO:0000313" key="11">
    <source>
        <dbReference type="Proteomes" id="UP000504635"/>
    </source>
</evidence>
<evidence type="ECO:0000256" key="2">
    <source>
        <dbReference type="ARBA" id="ARBA00022729"/>
    </source>
</evidence>
<keyword evidence="5" id="KW-0443">Lipid metabolism</keyword>
<dbReference type="Pfam" id="PF04083">
    <property type="entry name" value="Abhydro_lipase"/>
    <property type="match status" value="1"/>
</dbReference>
<dbReference type="GO" id="GO:0016788">
    <property type="term" value="F:hydrolase activity, acting on ester bonds"/>
    <property type="evidence" value="ECO:0007669"/>
    <property type="project" value="InterPro"/>
</dbReference>
<dbReference type="InterPro" id="IPR025483">
    <property type="entry name" value="Lipase_euk"/>
</dbReference>
<feature type="active site" description="Nucleophile" evidence="8">
    <location>
        <position position="187"/>
    </location>
</feature>
<feature type="signal peptide" evidence="9">
    <location>
        <begin position="1"/>
        <end position="24"/>
    </location>
</feature>
<gene>
    <name evidence="12" type="primary">LOC115884143</name>
</gene>
<dbReference type="KEGG" id="soy:115884143"/>
<evidence type="ECO:0000256" key="7">
    <source>
        <dbReference type="PIRNR" id="PIRNR000862"/>
    </source>
</evidence>
<keyword evidence="11" id="KW-1185">Reference proteome</keyword>
<feature type="active site" description="Charge relay system" evidence="8">
    <location>
        <position position="388"/>
    </location>
</feature>
<feature type="chain" id="PRO_5026797771" description="Lipase" evidence="9">
    <location>
        <begin position="25"/>
        <end position="412"/>
    </location>
</feature>
<feature type="active site" description="Charge relay system" evidence="8">
    <location>
        <position position="359"/>
    </location>
</feature>
<keyword evidence="2 9" id="KW-0732">Signal</keyword>
<evidence type="ECO:0000256" key="5">
    <source>
        <dbReference type="ARBA" id="ARBA00023098"/>
    </source>
</evidence>
<evidence type="ECO:0000256" key="6">
    <source>
        <dbReference type="ARBA" id="ARBA00023180"/>
    </source>
</evidence>
<feature type="domain" description="Partial AB-hydrolase lipase" evidence="10">
    <location>
        <begin position="57"/>
        <end position="115"/>
    </location>
</feature>
<sequence length="412" mass="47934">MRFLILFFFKLFALIRENVVVVTSRQPTTVCDTREAYFDHPETNKNCRIDKDLNVSVSEIARNHGFILEKHTVETDDLYQLSTYRLKKIDKDYGNKTIFLQHGLMADFTSFIINGNNSIAFFFGNLDYDVWLGNYRDTEYCGHKYLKRSDPKYWEFSFDENGFYDLSANFKYIYQKVNKKIIYIGHSMGGTGMGVYASSKNKEAQQFIEQAIVVCPIFHIKHRKLSLFSELSPFTMLGVELSKLANYRVLVPEDSVPYRFITDFCMSSLNILRLCLLMSGIGSGPIKFDADRIPFVLKALKNGNYKSITQYVQYGRSGEFRKFDHGKKKNMALYNSTVPPPYNLSNILIPMTLIYGQTDNMANKEDVIYDYNNFKKDNWEIYGIPYNHIDLLVSRNVVDQFYPLLLNSVKRI</sequence>
<keyword evidence="3 7" id="KW-0378">Hydrolase</keyword>
<dbReference type="AlphaFoldDB" id="A0A6J2Y5J0"/>
<dbReference type="PANTHER" id="PTHR11005">
    <property type="entry name" value="LYSOSOMAL ACID LIPASE-RELATED"/>
    <property type="match status" value="1"/>
</dbReference>
<dbReference type="InParanoid" id="A0A6J2Y5J0"/>
<dbReference type="Proteomes" id="UP000504635">
    <property type="component" value="Unplaced"/>
</dbReference>
<dbReference type="RefSeq" id="XP_030758511.1">
    <property type="nucleotide sequence ID" value="XM_030902651.1"/>
</dbReference>
<proteinExistence type="inferred from homology"/>
<protein>
    <recommendedName>
        <fullName evidence="7">Lipase</fullName>
    </recommendedName>
</protein>
<dbReference type="GO" id="GO:0016042">
    <property type="term" value="P:lipid catabolic process"/>
    <property type="evidence" value="ECO:0007669"/>
    <property type="project" value="UniProtKB-KW"/>
</dbReference>
<keyword evidence="4 7" id="KW-0442">Lipid degradation</keyword>
<evidence type="ECO:0000313" key="12">
    <source>
        <dbReference type="RefSeq" id="XP_030758511.1"/>
    </source>
</evidence>
<comment type="similarity">
    <text evidence="1 7">Belongs to the AB hydrolase superfamily. Lipase family.</text>
</comment>
<evidence type="ECO:0000256" key="9">
    <source>
        <dbReference type="SAM" id="SignalP"/>
    </source>
</evidence>
<dbReference type="InterPro" id="IPR006693">
    <property type="entry name" value="AB_hydrolase_lipase"/>
</dbReference>
<dbReference type="InterPro" id="IPR029058">
    <property type="entry name" value="AB_hydrolase_fold"/>
</dbReference>
<evidence type="ECO:0000256" key="4">
    <source>
        <dbReference type="ARBA" id="ARBA00022963"/>
    </source>
</evidence>
<keyword evidence="6" id="KW-0325">Glycoprotein</keyword>
<dbReference type="PIRSF" id="PIRSF000862">
    <property type="entry name" value="Steryl_ester_lip"/>
    <property type="match status" value="1"/>
</dbReference>
<dbReference type="FunFam" id="3.40.50.1820:FF:000057">
    <property type="entry name" value="Lipase"/>
    <property type="match status" value="1"/>
</dbReference>